<dbReference type="AlphaFoldDB" id="A0A4Y3R694"/>
<keyword evidence="4" id="KW-1185">Reference proteome</keyword>
<evidence type="ECO:0000313" key="4">
    <source>
        <dbReference type="Proteomes" id="UP000319210"/>
    </source>
</evidence>
<proteinExistence type="predicted"/>
<comment type="caution">
    <text evidence="3">The sequence shown here is derived from an EMBL/GenBank/DDBJ whole genome shotgun (WGS) entry which is preliminary data.</text>
</comment>
<accession>A0A4Y3R694</accession>
<dbReference type="RefSeq" id="WP_230988818.1">
    <property type="nucleotide sequence ID" value="NZ_BJMM01000020.1"/>
</dbReference>
<dbReference type="EMBL" id="BJMM01000020">
    <property type="protein sequence ID" value="GEB51440.1"/>
    <property type="molecule type" value="Genomic_DNA"/>
</dbReference>
<dbReference type="InterPro" id="IPR009677">
    <property type="entry name" value="DUF1266"/>
</dbReference>
<evidence type="ECO:0000313" key="3">
    <source>
        <dbReference type="EMBL" id="GEB51440.1"/>
    </source>
</evidence>
<sequence>MTAPEAPGENDSAPSGSQDTGPGTPLAAPEGQPPSEVEERLMDAKSRMDWGAYLDVLADTDLFFALPRALADEGRTVFTREWRPEIQAQCLVVYTTAMLPPPVEDPVFRYGSLGRLAEVWDRNDPPWLAVNPGSPCEAYFPASRAYCALWAEHAARAPAADTPRVLTLRTGGPHSGPVARGLACGALLCATNHSYWNAVHWHGTGYPAERRRLEEWWGVTTREKWREYVEELLRMEMSSPVWDFVLGARRSMARDFGGHVDTEQWKQTVERVMWRRATEVEITPEGVTVPEGPDEDELRSHVEGVKRLIGRIVRYEKRFRADGLLPEGRFVRSVAAWDLGRASKMARWGLGARFCSPQEMEDAVVRAGRVSMLEHTSWEDFSAGYILGRCLHFDEEEFGSWYADMLAAHEVLMSDPESPWRTIPFR</sequence>
<dbReference type="Pfam" id="PF06889">
    <property type="entry name" value="DUF1266"/>
    <property type="match status" value="1"/>
</dbReference>
<reference evidence="3 4" key="1">
    <citation type="submission" date="2019-06" db="EMBL/GenBank/DDBJ databases">
        <title>Whole genome shotgun sequence of Streptomyces cacaoi subsp. cacaoi NBRC 12748.</title>
        <authorList>
            <person name="Hosoyama A."/>
            <person name="Uohara A."/>
            <person name="Ohji S."/>
            <person name="Ichikawa N."/>
        </authorList>
    </citation>
    <scope>NUCLEOTIDE SEQUENCE [LARGE SCALE GENOMIC DNA]</scope>
    <source>
        <strain evidence="3 4">NBRC 12748</strain>
    </source>
</reference>
<feature type="region of interest" description="Disordered" evidence="1">
    <location>
        <begin position="1"/>
        <end position="41"/>
    </location>
</feature>
<feature type="compositionally biased region" description="Polar residues" evidence="1">
    <location>
        <begin position="12"/>
        <end position="21"/>
    </location>
</feature>
<organism evidence="3 4">
    <name type="scientific">Streptomyces cacaoi</name>
    <dbReference type="NCBI Taxonomy" id="1898"/>
    <lineage>
        <taxon>Bacteria</taxon>
        <taxon>Bacillati</taxon>
        <taxon>Actinomycetota</taxon>
        <taxon>Actinomycetes</taxon>
        <taxon>Kitasatosporales</taxon>
        <taxon>Streptomycetaceae</taxon>
        <taxon>Streptomyces</taxon>
    </lineage>
</organism>
<name>A0A4Y3R694_STRCI</name>
<dbReference type="Proteomes" id="UP000319210">
    <property type="component" value="Unassembled WGS sequence"/>
</dbReference>
<evidence type="ECO:0000256" key="1">
    <source>
        <dbReference type="SAM" id="MobiDB-lite"/>
    </source>
</evidence>
<evidence type="ECO:0000259" key="2">
    <source>
        <dbReference type="Pfam" id="PF06889"/>
    </source>
</evidence>
<protein>
    <recommendedName>
        <fullName evidence="2">DUF1266 domain-containing protein</fullName>
    </recommendedName>
</protein>
<gene>
    <name evidence="3" type="ORF">SCA03_39910</name>
</gene>
<feature type="domain" description="DUF1266" evidence="2">
    <location>
        <begin position="212"/>
        <end position="425"/>
    </location>
</feature>